<evidence type="ECO:0000313" key="4">
    <source>
        <dbReference type="Proteomes" id="UP000077202"/>
    </source>
</evidence>
<evidence type="ECO:0000313" key="2">
    <source>
        <dbReference type="EMBL" id="BBN17638.1"/>
    </source>
</evidence>
<evidence type="ECO:0000313" key="5">
    <source>
        <dbReference type="Proteomes" id="UP001162541"/>
    </source>
</evidence>
<dbReference type="PANTHER" id="PTHR33970">
    <property type="entry name" value="VIOLAXANTHIN DE-EPOXIDASE, CHLOROPLASTIC-RELATED"/>
    <property type="match status" value="1"/>
</dbReference>
<accession>A0A176VKS1</accession>
<keyword evidence="4" id="KW-1185">Reference proteome</keyword>
<proteinExistence type="predicted"/>
<protein>
    <recommendedName>
        <fullName evidence="1">VDE lipocalin domain-containing protein</fullName>
    </recommendedName>
</protein>
<dbReference type="Pfam" id="PF07137">
    <property type="entry name" value="VDE"/>
    <property type="match status" value="1"/>
</dbReference>
<name>A0A176VKS1_MARPO</name>
<dbReference type="Gene3D" id="2.40.128.20">
    <property type="match status" value="1"/>
</dbReference>
<dbReference type="EMBL" id="AP019872">
    <property type="protein sequence ID" value="BBN17638.1"/>
    <property type="molecule type" value="Genomic_DNA"/>
</dbReference>
<dbReference type="Proteomes" id="UP000077202">
    <property type="component" value="Unassembled WGS sequence"/>
</dbReference>
<feature type="domain" description="VDE lipocalin" evidence="1">
    <location>
        <begin position="174"/>
        <end position="413"/>
    </location>
</feature>
<dbReference type="EMBL" id="LVLJ01003555">
    <property type="protein sequence ID" value="OAE20993.1"/>
    <property type="molecule type" value="Genomic_DNA"/>
</dbReference>
<evidence type="ECO:0000259" key="1">
    <source>
        <dbReference type="Pfam" id="PF07137"/>
    </source>
</evidence>
<dbReference type="GO" id="GO:0046422">
    <property type="term" value="F:violaxanthin de-epoxidase activity"/>
    <property type="evidence" value="ECO:0007669"/>
    <property type="project" value="InterPro"/>
</dbReference>
<dbReference type="InterPro" id="IPR044682">
    <property type="entry name" value="VDE"/>
</dbReference>
<dbReference type="AlphaFoldDB" id="A0A176VKS1"/>
<organism evidence="3 4">
    <name type="scientific">Marchantia polymorpha subsp. ruderalis</name>
    <dbReference type="NCBI Taxonomy" id="1480154"/>
    <lineage>
        <taxon>Eukaryota</taxon>
        <taxon>Viridiplantae</taxon>
        <taxon>Streptophyta</taxon>
        <taxon>Embryophyta</taxon>
        <taxon>Marchantiophyta</taxon>
        <taxon>Marchantiopsida</taxon>
        <taxon>Marchantiidae</taxon>
        <taxon>Marchantiales</taxon>
        <taxon>Marchantiaceae</taxon>
        <taxon>Marchantia</taxon>
    </lineage>
</organism>
<sequence length="508" mass="55621">MAMASLSVCSRAASVYPWPSLSQPKPSVSATVTCCACVPSPCATSIADRHVEKGVTSAPASSSGSGSLSRMLGNDCRSGFNNVLRRATERRRRNSCNAGRNRSQLGIRASNAQVDDPTEAGGGQLETWNIEQRILAFGNDARKNFSVHVLGAMAVGLLVFGIPSAQAVDALKTCTCLLKECRIELARCIADPGCAANVACLQTCNNRPDETECQIACGDLFENKVVDQFNDCAVSRKGCVPQKSDEGTYPIPPPSALVQDFKTKDFKGKWFISSGLNRTFDTFDCQLHEFSATRNTVTGKLTWRISTPDGGFFTRSAVQNFVQDESQPGILLNHGNEFLHYQDDWYILDSQIENKPDDFVFVYYRGKNDAWDGYGGSVIYTRSRTLPNSIIPRLTAAAKSVGLDFNKFTTTDNTCGPEPPLFARLEKTIEKGEEAILREVQVLEQTVENAGKQELMLLGKGAQELKREEEKLLAGLGKEEKALLDELQMGASDIEKLFGKAIPIRKLR</sequence>
<dbReference type="InterPro" id="IPR010788">
    <property type="entry name" value="VDE_dom"/>
</dbReference>
<evidence type="ECO:0000313" key="3">
    <source>
        <dbReference type="EMBL" id="OAE20993.1"/>
    </source>
</evidence>
<dbReference type="InterPro" id="IPR012674">
    <property type="entry name" value="Calycin"/>
</dbReference>
<reference evidence="2" key="2">
    <citation type="journal article" date="2019" name="Curr. Biol.">
        <title>Chromatin organization in early land plants reveals an ancestral association between H3K27me3, transposons, and constitutive heterochromatin.</title>
        <authorList>
            <person name="Montgomery S.A."/>
            <person name="Tanizawa Y."/>
            <person name="Galik B."/>
            <person name="Wang N."/>
            <person name="Ito T."/>
            <person name="Mochizuki T."/>
            <person name="Akimcheva S."/>
            <person name="Bowman J."/>
            <person name="Cognat V."/>
            <person name="Drouard L."/>
            <person name="Ekker H."/>
            <person name="Houng S."/>
            <person name="Kohchi T."/>
            <person name="Lin S."/>
            <person name="Liu L.D."/>
            <person name="Nakamura Y."/>
            <person name="Valeeva L.R."/>
            <person name="Shakirov E.V."/>
            <person name="Shippen D.E."/>
            <person name="Wei W."/>
            <person name="Yagura M."/>
            <person name="Yamaoka S."/>
            <person name="Yamato K.T."/>
            <person name="Liu C."/>
            <person name="Berger F."/>
        </authorList>
    </citation>
    <scope>NUCLEOTIDE SEQUENCE [LARGE SCALE GENOMIC DNA]</scope>
    <source>
        <strain evidence="2">Tak-1</strain>
    </source>
</reference>
<dbReference type="GO" id="GO:0010028">
    <property type="term" value="P:xanthophyll cycle"/>
    <property type="evidence" value="ECO:0007669"/>
    <property type="project" value="InterPro"/>
</dbReference>
<dbReference type="GO" id="GO:0009507">
    <property type="term" value="C:chloroplast"/>
    <property type="evidence" value="ECO:0007669"/>
    <property type="project" value="TreeGrafter"/>
</dbReference>
<dbReference type="PANTHER" id="PTHR33970:SF1">
    <property type="entry name" value="VIOLAXANTHIN DE-EPOXIDASE, CHLOROPLASTIC"/>
    <property type="match status" value="1"/>
</dbReference>
<dbReference type="GO" id="GO:0015994">
    <property type="term" value="P:chlorophyll metabolic process"/>
    <property type="evidence" value="ECO:0007669"/>
    <property type="project" value="TreeGrafter"/>
</dbReference>
<dbReference type="Proteomes" id="UP001162541">
    <property type="component" value="Chromosome 7"/>
</dbReference>
<dbReference type="SUPFAM" id="SSF50814">
    <property type="entry name" value="Lipocalins"/>
    <property type="match status" value="1"/>
</dbReference>
<reference evidence="3 4" key="1">
    <citation type="submission" date="2016-03" db="EMBL/GenBank/DDBJ databases">
        <title>Mechanisms controlling the formation of the plant cell surface in tip-growing cells are functionally conserved among land plants.</title>
        <authorList>
            <person name="Honkanen S."/>
            <person name="Jones V.A."/>
            <person name="Morieri G."/>
            <person name="Champion C."/>
            <person name="Hetherington A.J."/>
            <person name="Kelly S."/>
            <person name="Saint-Marcoux D."/>
            <person name="Proust H."/>
            <person name="Prescott H."/>
            <person name="Dolan L."/>
        </authorList>
    </citation>
    <scope>NUCLEOTIDE SEQUENCE [LARGE SCALE GENOMIC DNA]</scope>
    <source>
        <strain evidence="4">cv. Tak-1 and cv. Tak-2</strain>
        <tissue evidence="3">Whole gametophyte</tissue>
    </source>
</reference>
<reference evidence="5" key="3">
    <citation type="journal article" date="2020" name="Curr. Biol.">
        <title>Chromatin organization in early land plants reveals an ancestral association between H3K27me3, transposons, and constitutive heterochromatin.</title>
        <authorList>
            <person name="Montgomery S.A."/>
            <person name="Tanizawa Y."/>
            <person name="Galik B."/>
            <person name="Wang N."/>
            <person name="Ito T."/>
            <person name="Mochizuki T."/>
            <person name="Akimcheva S."/>
            <person name="Bowman J.L."/>
            <person name="Cognat V."/>
            <person name="Marechal-Drouard L."/>
            <person name="Ekker H."/>
            <person name="Hong S.F."/>
            <person name="Kohchi T."/>
            <person name="Lin S.S."/>
            <person name="Liu L.D."/>
            <person name="Nakamura Y."/>
            <person name="Valeeva L.R."/>
            <person name="Shakirov E.V."/>
            <person name="Shippen D.E."/>
            <person name="Wei W.L."/>
            <person name="Yagura M."/>
            <person name="Yamaoka S."/>
            <person name="Yamato K.T."/>
            <person name="Liu C."/>
            <person name="Berger F."/>
        </authorList>
    </citation>
    <scope>NUCLEOTIDE SEQUENCE [LARGE SCALE GENOMIC DNA]</scope>
    <source>
        <strain evidence="5">Tak-1</strain>
    </source>
</reference>
<gene>
    <name evidence="3" type="ORF">AXG93_2024s1050</name>
    <name evidence="2" type="ORF">Mp_7g15960</name>
</gene>